<evidence type="ECO:0008006" key="5">
    <source>
        <dbReference type="Google" id="ProtNLM"/>
    </source>
</evidence>
<protein>
    <recommendedName>
        <fullName evidence="5">Thioesterase domain-containing protein</fullName>
    </recommendedName>
</protein>
<dbReference type="AlphaFoldDB" id="A0A1C6UKU8"/>
<accession>A0A1C6UKU8</accession>
<dbReference type="Proteomes" id="UP001334804">
    <property type="component" value="Chromosome"/>
</dbReference>
<evidence type="ECO:0000313" key="4">
    <source>
        <dbReference type="Proteomes" id="UP001334804"/>
    </source>
</evidence>
<evidence type="ECO:0000313" key="2">
    <source>
        <dbReference type="EMBL" id="WSA34330.1"/>
    </source>
</evidence>
<dbReference type="Proteomes" id="UP000199343">
    <property type="component" value="Unassembled WGS sequence"/>
</dbReference>
<dbReference type="EMBL" id="CP109071">
    <property type="protein sequence ID" value="WSA34330.1"/>
    <property type="molecule type" value="Genomic_DNA"/>
</dbReference>
<evidence type="ECO:0000313" key="3">
    <source>
        <dbReference type="Proteomes" id="UP000199343"/>
    </source>
</evidence>
<dbReference type="ESTHER" id="9actn-a0a1c6uku8">
    <property type="family name" value="Dieckmann_Cyclase"/>
</dbReference>
<gene>
    <name evidence="1" type="ORF">GA0070608_1375</name>
    <name evidence="2" type="ORF">OIE14_09955</name>
</gene>
<evidence type="ECO:0000313" key="1">
    <source>
        <dbReference type="EMBL" id="SCL54710.1"/>
    </source>
</evidence>
<dbReference type="RefSeq" id="WP_091623539.1">
    <property type="nucleotide sequence ID" value="NZ_CP109071.1"/>
</dbReference>
<reference evidence="1 3" key="1">
    <citation type="submission" date="2016-06" db="EMBL/GenBank/DDBJ databases">
        <authorList>
            <person name="Kjaerup R.B."/>
            <person name="Dalgaard T.S."/>
            <person name="Juul-Madsen H.R."/>
        </authorList>
    </citation>
    <scope>NUCLEOTIDE SEQUENCE [LARGE SCALE GENOMIC DNA]</scope>
    <source>
        <strain evidence="1 3">DSM 43363</strain>
    </source>
</reference>
<organism evidence="1 3">
    <name type="scientific">Micromonospora peucetia</name>
    <dbReference type="NCBI Taxonomy" id="47871"/>
    <lineage>
        <taxon>Bacteria</taxon>
        <taxon>Bacillati</taxon>
        <taxon>Actinomycetota</taxon>
        <taxon>Actinomycetes</taxon>
        <taxon>Micromonosporales</taxon>
        <taxon>Micromonosporaceae</taxon>
        <taxon>Micromonospora</taxon>
    </lineage>
</organism>
<keyword evidence="4" id="KW-1185">Reference proteome</keyword>
<dbReference type="EMBL" id="FMIC01000002">
    <property type="protein sequence ID" value="SCL54710.1"/>
    <property type="molecule type" value="Genomic_DNA"/>
</dbReference>
<reference evidence="2 4" key="2">
    <citation type="submission" date="2022-10" db="EMBL/GenBank/DDBJ databases">
        <title>The complete genomes of actinobacterial strains from the NBC collection.</title>
        <authorList>
            <person name="Joergensen T.S."/>
            <person name="Alvarez Arevalo M."/>
            <person name="Sterndorff E.B."/>
            <person name="Faurdal D."/>
            <person name="Vuksanovic O."/>
            <person name="Mourched A.-S."/>
            <person name="Charusanti P."/>
            <person name="Shaw S."/>
            <person name="Blin K."/>
            <person name="Weber T."/>
        </authorList>
    </citation>
    <scope>NUCLEOTIDE SEQUENCE [LARGE SCALE GENOMIC DNA]</scope>
    <source>
        <strain evidence="2 4">NBC 01809</strain>
    </source>
</reference>
<name>A0A1C6UKU8_9ACTN</name>
<sequence>MTRVGGNDMSFTQWRVVRQGETDAALVALDFGIGRPGAGMGDLAQRLSFSGWILESRPPAQAGMTVDRYVDELLADLRSSNLMIRGVLGYCAGSNVAGMLHRRLSVEGDLPLVLLDPARVTAETLRAEFVTAVRTLAQWAVEAGAPTEALLPVRDPSLDLDPAELDDIAAALHVEYARLARETLQELKMPAKVAEQLATRVATYLRYLALCGRVEDSPGDVAMCIHSRAVPPCGRDGVDCLQPAVELGELFLDRDVAALVDDRVG</sequence>
<proteinExistence type="predicted"/>